<dbReference type="AlphaFoldDB" id="A0A1Y1S9K0"/>
<sequence length="770" mass="90409">MAPVEKFYGLEKVKKTTQVKMRKKQPSAKARAKAERMVNEASVLYAQGDCNGALDILKQATKLSPNDYRAYNLAALIQEELGNIDKSLNGYFVAAMLSNKTTNNKHMWDKVYELAVYCDDDTKMISAIDKLYKKNNELPLLEKKMDILGRQKESFYNIICCEIDMMLFKGVDLQVFEKLKDYHQKSQLKKISRYLNRLIRKSPDSHSEEFLVESLGVFYRAEMHEFYETIYAEYYEEVATRKNNILQVKYLIAQYHNYSDNIGRNNVVNSILAYDNWSSVEDSIILELLEMVQESKQYEVCIKIALKIRKQKSFFQMECKLGELYKLNGEYTNGCKIYTDLLQHNTLNIEVKAKLYELYELMGKTEYAKQFENSSKIVNETKLTKDDLRYNTKECEKNRRLYEQILNVNEPDQDAIDTLLEDFFTNKFVIAENKKFKSFYEKNRKNYEVNSSTVGLVIRDPESKNKRDLVQKYMEVTSLHGLEQFEWHNVIRIAVYSSLEIDIEKTKELILKTEKITYYTDEINEFDLLGLKIGLIHQDATFLADMYRILIYKTNYSFFNVIYFLNRFVPNAVDNEGIIKLYRNAQRFYFLRYEKRTNAINQSKEGTRARYLLEIKPISAELTKVEKEALYTKELFIKSFVPRLCYISTIDKIDQTAKRRNETVLFLRGLLKLNNCTSRVLKNKKQFASDGIDLIREAHENSDPDLLNYNLGRAYHTIGMHLQAEKHYFKCTESLNTPLRKMAIYNLSLLSGKNKSRSFLIKLFDSASDK</sequence>
<dbReference type="PANTHER" id="PTHR23082:SF0">
    <property type="entry name" value="GENERAL TRANSCRIPTION FACTOR 3C POLYPEPTIDE 3"/>
    <property type="match status" value="1"/>
</dbReference>
<protein>
    <submittedName>
        <fullName evidence="2">TAU like transcription factor</fullName>
    </submittedName>
</protein>
<dbReference type="OrthoDB" id="9991317at2759"/>
<dbReference type="InterPro" id="IPR019734">
    <property type="entry name" value="TPR_rpt"/>
</dbReference>
<dbReference type="InterPro" id="IPR011990">
    <property type="entry name" value="TPR-like_helical_dom_sf"/>
</dbReference>
<dbReference type="GO" id="GO:0006383">
    <property type="term" value="P:transcription by RNA polymerase III"/>
    <property type="evidence" value="ECO:0007669"/>
    <property type="project" value="InterPro"/>
</dbReference>
<gene>
    <name evidence="2" type="ORF">ECANGB1_2507</name>
</gene>
<evidence type="ECO:0000313" key="3">
    <source>
        <dbReference type="Proteomes" id="UP000192639"/>
    </source>
</evidence>
<keyword evidence="1" id="KW-0802">TPR repeat</keyword>
<dbReference type="Proteomes" id="UP000192639">
    <property type="component" value="Unassembled WGS sequence"/>
</dbReference>
<dbReference type="PANTHER" id="PTHR23082">
    <property type="entry name" value="TRANSCRIPTION INITIATION FACTOR IIIC TFIIIC , POLYPEPTIDE 3-RELATED"/>
    <property type="match status" value="1"/>
</dbReference>
<keyword evidence="3" id="KW-1185">Reference proteome</keyword>
<dbReference type="Gene3D" id="1.25.40.10">
    <property type="entry name" value="Tetratricopeptide repeat domain"/>
    <property type="match status" value="1"/>
</dbReference>
<dbReference type="SUPFAM" id="SSF48452">
    <property type="entry name" value="TPR-like"/>
    <property type="match status" value="1"/>
</dbReference>
<dbReference type="InterPro" id="IPR039340">
    <property type="entry name" value="Tfc4/TFIIIC-102/Sfc4"/>
</dbReference>
<dbReference type="EMBL" id="LWDP01000002">
    <property type="protein sequence ID" value="ORD95126.1"/>
    <property type="molecule type" value="Genomic_DNA"/>
</dbReference>
<dbReference type="PROSITE" id="PS50005">
    <property type="entry name" value="TPR"/>
    <property type="match status" value="1"/>
</dbReference>
<dbReference type="VEuPathDB" id="MicrosporidiaDB:ECANGB1_2507"/>
<dbReference type="GO" id="GO:0000127">
    <property type="term" value="C:transcription factor TFIIIC complex"/>
    <property type="evidence" value="ECO:0007669"/>
    <property type="project" value="TreeGrafter"/>
</dbReference>
<name>A0A1Y1S9K0_9MICR</name>
<reference evidence="2 3" key="1">
    <citation type="journal article" date="2017" name="Environ. Microbiol.">
        <title>Decay of the glycolytic pathway and adaptation to intranuclear parasitism within Enterocytozoonidae microsporidia.</title>
        <authorList>
            <person name="Wiredu Boakye D."/>
            <person name="Jaroenlak P."/>
            <person name="Prachumwat A."/>
            <person name="Williams T.A."/>
            <person name="Bateman K.S."/>
            <person name="Itsathitphaisarn O."/>
            <person name="Sritunyalucksana K."/>
            <person name="Paszkiewicz K.H."/>
            <person name="Moore K.A."/>
            <person name="Stentiford G.D."/>
            <person name="Williams B.A."/>
        </authorList>
    </citation>
    <scope>NUCLEOTIDE SEQUENCE [LARGE SCALE GENOMIC DNA]</scope>
    <source>
        <strain evidence="2 3">GB1</strain>
    </source>
</reference>
<organism evidence="2 3">
    <name type="scientific">Enterospora canceri</name>
    <dbReference type="NCBI Taxonomy" id="1081671"/>
    <lineage>
        <taxon>Eukaryota</taxon>
        <taxon>Fungi</taxon>
        <taxon>Fungi incertae sedis</taxon>
        <taxon>Microsporidia</taxon>
        <taxon>Enterocytozoonidae</taxon>
        <taxon>Enterospora</taxon>
    </lineage>
</organism>
<accession>A0A1Y1S9K0</accession>
<dbReference type="SMART" id="SM00028">
    <property type="entry name" value="TPR"/>
    <property type="match status" value="4"/>
</dbReference>
<evidence type="ECO:0000256" key="1">
    <source>
        <dbReference type="PROSITE-ProRule" id="PRU00339"/>
    </source>
</evidence>
<feature type="repeat" description="TPR" evidence="1">
    <location>
        <begin position="34"/>
        <end position="67"/>
    </location>
</feature>
<comment type="caution">
    <text evidence="2">The sequence shown here is derived from an EMBL/GenBank/DDBJ whole genome shotgun (WGS) entry which is preliminary data.</text>
</comment>
<evidence type="ECO:0000313" key="2">
    <source>
        <dbReference type="EMBL" id="ORD95126.1"/>
    </source>
</evidence>
<proteinExistence type="predicted"/>